<gene>
    <name evidence="2" type="ORF">RM572_00800</name>
</gene>
<sequence>MTAYSDLFTALTGRPLTAEEAHRLIALRDDEVAHELAGRQRAYAEDAYRVVPGQSSTTARTFRRQKAAAFNVADLIDPLTQAPRPYRPEPPQVVKPDEDSPACQLVADLERQPDVRRLEATAPDVVGLVVEPSSLHGWRWWLDRTRAGGVTHFGRSAKATGHRDGVRIDLVGQGVSDLFAAALGTPAHPAHPDYQHDRHDHAAPHVPGQRGGHQNGSTN</sequence>
<dbReference type="Proteomes" id="UP001183414">
    <property type="component" value="Unassembled WGS sequence"/>
</dbReference>
<evidence type="ECO:0000313" key="2">
    <source>
        <dbReference type="EMBL" id="MDT0377314.1"/>
    </source>
</evidence>
<keyword evidence="3" id="KW-1185">Reference proteome</keyword>
<reference evidence="3" key="1">
    <citation type="submission" date="2023-07" db="EMBL/GenBank/DDBJ databases">
        <title>30 novel species of actinomycetes from the DSMZ collection.</title>
        <authorList>
            <person name="Nouioui I."/>
        </authorList>
    </citation>
    <scope>NUCLEOTIDE SEQUENCE [LARGE SCALE GENOMIC DNA]</scope>
    <source>
        <strain evidence="3">DSM 42041</strain>
    </source>
</reference>
<comment type="caution">
    <text evidence="2">The sequence shown here is derived from an EMBL/GenBank/DDBJ whole genome shotgun (WGS) entry which is preliminary data.</text>
</comment>
<feature type="region of interest" description="Disordered" evidence="1">
    <location>
        <begin position="184"/>
        <end position="219"/>
    </location>
</feature>
<evidence type="ECO:0000256" key="1">
    <source>
        <dbReference type="SAM" id="MobiDB-lite"/>
    </source>
</evidence>
<feature type="region of interest" description="Disordered" evidence="1">
    <location>
        <begin position="80"/>
        <end position="99"/>
    </location>
</feature>
<dbReference type="EMBL" id="JAVREQ010000001">
    <property type="protein sequence ID" value="MDT0377314.1"/>
    <property type="molecule type" value="Genomic_DNA"/>
</dbReference>
<feature type="compositionally biased region" description="Basic and acidic residues" evidence="1">
    <location>
        <begin position="190"/>
        <end position="203"/>
    </location>
</feature>
<organism evidence="2 3">
    <name type="scientific">Streptomyces hazeniae</name>
    <dbReference type="NCBI Taxonomy" id="3075538"/>
    <lineage>
        <taxon>Bacteria</taxon>
        <taxon>Bacillati</taxon>
        <taxon>Actinomycetota</taxon>
        <taxon>Actinomycetes</taxon>
        <taxon>Kitasatosporales</taxon>
        <taxon>Streptomycetaceae</taxon>
        <taxon>Streptomyces</taxon>
    </lineage>
</organism>
<feature type="compositionally biased region" description="Gly residues" evidence="1">
    <location>
        <begin position="209"/>
        <end position="219"/>
    </location>
</feature>
<accession>A0ABU2NKQ3</accession>
<protein>
    <submittedName>
        <fullName evidence="2">Uncharacterized protein</fullName>
    </submittedName>
</protein>
<dbReference type="RefSeq" id="WP_311671318.1">
    <property type="nucleotide sequence ID" value="NZ_JAVREQ010000001.1"/>
</dbReference>
<proteinExistence type="predicted"/>
<evidence type="ECO:0000313" key="3">
    <source>
        <dbReference type="Proteomes" id="UP001183414"/>
    </source>
</evidence>
<name>A0ABU2NKQ3_9ACTN</name>